<feature type="chain" id="PRO_5045870024" description="SurA N-terminal domain-containing protein" evidence="2">
    <location>
        <begin position="25"/>
        <end position="216"/>
    </location>
</feature>
<sequence length="216" mass="22258">MSTSRRLQAAGVALASVLLLGGCAAGTHPGAAAKVGNTEITVGDLEKTSDAISGIVKQPVPPSQVLSELVRSALAGQVIADRSITISEAEIAGATKVLVDPQAYNQWVANPASNEFLRDAATALVGQVKLGGGTDLSDPQWQAKGTAGAAVLQEASEKIKIDVSPRYGKWTGKELDPKVSGSLSILSEQTEASQKTAQPQQPGQEGEQPQPEQPQG</sequence>
<proteinExistence type="predicted"/>
<feature type="compositionally biased region" description="Low complexity" evidence="1">
    <location>
        <begin position="198"/>
        <end position="216"/>
    </location>
</feature>
<keyword evidence="2" id="KW-0732">Signal</keyword>
<evidence type="ECO:0000313" key="4">
    <source>
        <dbReference type="Proteomes" id="UP001500393"/>
    </source>
</evidence>
<evidence type="ECO:0000313" key="3">
    <source>
        <dbReference type="EMBL" id="GAA1617288.1"/>
    </source>
</evidence>
<organism evidence="3 4">
    <name type="scientific">Kribbella sancticallisti</name>
    <dbReference type="NCBI Taxonomy" id="460087"/>
    <lineage>
        <taxon>Bacteria</taxon>
        <taxon>Bacillati</taxon>
        <taxon>Actinomycetota</taxon>
        <taxon>Actinomycetes</taxon>
        <taxon>Propionibacteriales</taxon>
        <taxon>Kribbellaceae</taxon>
        <taxon>Kribbella</taxon>
    </lineage>
</organism>
<feature type="region of interest" description="Disordered" evidence="1">
    <location>
        <begin position="170"/>
        <end position="216"/>
    </location>
</feature>
<feature type="compositionally biased region" description="Polar residues" evidence="1">
    <location>
        <begin position="181"/>
        <end position="197"/>
    </location>
</feature>
<evidence type="ECO:0000256" key="1">
    <source>
        <dbReference type="SAM" id="MobiDB-lite"/>
    </source>
</evidence>
<gene>
    <name evidence="3" type="ORF">GCM10009789_84060</name>
</gene>
<protein>
    <recommendedName>
        <fullName evidence="5">SurA N-terminal domain-containing protein</fullName>
    </recommendedName>
</protein>
<dbReference type="PROSITE" id="PS51257">
    <property type="entry name" value="PROKAR_LIPOPROTEIN"/>
    <property type="match status" value="1"/>
</dbReference>
<evidence type="ECO:0008006" key="5">
    <source>
        <dbReference type="Google" id="ProtNLM"/>
    </source>
</evidence>
<keyword evidence="4" id="KW-1185">Reference proteome</keyword>
<reference evidence="4" key="1">
    <citation type="journal article" date="2019" name="Int. J. Syst. Evol. Microbiol.">
        <title>The Global Catalogue of Microorganisms (GCM) 10K type strain sequencing project: providing services to taxonomists for standard genome sequencing and annotation.</title>
        <authorList>
            <consortium name="The Broad Institute Genomics Platform"/>
            <consortium name="The Broad Institute Genome Sequencing Center for Infectious Disease"/>
            <person name="Wu L."/>
            <person name="Ma J."/>
        </authorList>
    </citation>
    <scope>NUCLEOTIDE SEQUENCE [LARGE SCALE GENOMIC DNA]</scope>
    <source>
        <strain evidence="4">JCM 14969</strain>
    </source>
</reference>
<comment type="caution">
    <text evidence="3">The sequence shown here is derived from an EMBL/GenBank/DDBJ whole genome shotgun (WGS) entry which is preliminary data.</text>
</comment>
<feature type="signal peptide" evidence="2">
    <location>
        <begin position="1"/>
        <end position="24"/>
    </location>
</feature>
<dbReference type="InterPro" id="IPR027304">
    <property type="entry name" value="Trigger_fact/SurA_dom_sf"/>
</dbReference>
<accession>A0ABP4QTM0</accession>
<name>A0ABP4QTM0_9ACTN</name>
<dbReference type="EMBL" id="BAAAOS010000068">
    <property type="protein sequence ID" value="GAA1617288.1"/>
    <property type="molecule type" value="Genomic_DNA"/>
</dbReference>
<dbReference type="Proteomes" id="UP001500393">
    <property type="component" value="Unassembled WGS sequence"/>
</dbReference>
<dbReference type="SUPFAM" id="SSF109998">
    <property type="entry name" value="Triger factor/SurA peptide-binding domain-like"/>
    <property type="match status" value="1"/>
</dbReference>
<evidence type="ECO:0000256" key="2">
    <source>
        <dbReference type="SAM" id="SignalP"/>
    </source>
</evidence>
<dbReference type="RefSeq" id="WP_344222378.1">
    <property type="nucleotide sequence ID" value="NZ_BAAAOS010000068.1"/>
</dbReference>